<dbReference type="SUPFAM" id="SSF161098">
    <property type="entry name" value="MetI-like"/>
    <property type="match status" value="1"/>
</dbReference>
<evidence type="ECO:0000256" key="9">
    <source>
        <dbReference type="RuleBase" id="RU363032"/>
    </source>
</evidence>
<dbReference type="RefSeq" id="WP_354694434.1">
    <property type="nucleotide sequence ID" value="NZ_JAZHOG010000003.1"/>
</dbReference>
<feature type="transmembrane region" description="Helical" evidence="9">
    <location>
        <begin position="130"/>
        <end position="153"/>
    </location>
</feature>
<comment type="caution">
    <text evidence="11">The sequence shown here is derived from an EMBL/GenBank/DDBJ whole genome shotgun (WGS) entry which is preliminary data.</text>
</comment>
<evidence type="ECO:0000256" key="5">
    <source>
        <dbReference type="ARBA" id="ARBA00022856"/>
    </source>
</evidence>
<organism evidence="11 12">
    <name type="scientific">Elongatibacter sediminis</name>
    <dbReference type="NCBI Taxonomy" id="3119006"/>
    <lineage>
        <taxon>Bacteria</taxon>
        <taxon>Pseudomonadati</taxon>
        <taxon>Pseudomonadota</taxon>
        <taxon>Gammaproteobacteria</taxon>
        <taxon>Chromatiales</taxon>
        <taxon>Wenzhouxiangellaceae</taxon>
        <taxon>Elongatibacter</taxon>
    </lineage>
</organism>
<feature type="domain" description="ABC transmembrane type-1" evidence="10">
    <location>
        <begin position="98"/>
        <end position="284"/>
    </location>
</feature>
<accession>A0AAW9R5V1</accession>
<keyword evidence="8 9" id="KW-0472">Membrane</keyword>
<dbReference type="Gene3D" id="1.10.3720.10">
    <property type="entry name" value="MetI-like"/>
    <property type="match status" value="1"/>
</dbReference>
<dbReference type="GO" id="GO:0055085">
    <property type="term" value="P:transmembrane transport"/>
    <property type="evidence" value="ECO:0007669"/>
    <property type="project" value="InterPro"/>
</dbReference>
<evidence type="ECO:0000256" key="6">
    <source>
        <dbReference type="ARBA" id="ARBA00022927"/>
    </source>
</evidence>
<evidence type="ECO:0000256" key="1">
    <source>
        <dbReference type="ARBA" id="ARBA00004651"/>
    </source>
</evidence>
<dbReference type="PROSITE" id="PS50928">
    <property type="entry name" value="ABC_TM1"/>
    <property type="match status" value="1"/>
</dbReference>
<proteinExistence type="inferred from homology"/>
<evidence type="ECO:0000256" key="8">
    <source>
        <dbReference type="ARBA" id="ARBA00023136"/>
    </source>
</evidence>
<protein>
    <submittedName>
        <fullName evidence="11">ABC transporter permease</fullName>
    </submittedName>
</protein>
<keyword evidence="5" id="KW-0571">Peptide transport</keyword>
<gene>
    <name evidence="11" type="ORF">V3330_05720</name>
</gene>
<keyword evidence="7 9" id="KW-1133">Transmembrane helix</keyword>
<dbReference type="GO" id="GO:0015031">
    <property type="term" value="P:protein transport"/>
    <property type="evidence" value="ECO:0007669"/>
    <property type="project" value="UniProtKB-KW"/>
</dbReference>
<evidence type="ECO:0000313" key="11">
    <source>
        <dbReference type="EMBL" id="MEJ8567117.1"/>
    </source>
</evidence>
<dbReference type="AlphaFoldDB" id="A0AAW9R5V1"/>
<evidence type="ECO:0000256" key="7">
    <source>
        <dbReference type="ARBA" id="ARBA00022989"/>
    </source>
</evidence>
<dbReference type="Proteomes" id="UP001359886">
    <property type="component" value="Unassembled WGS sequence"/>
</dbReference>
<keyword evidence="6" id="KW-0653">Protein transport</keyword>
<sequence>MNTGADTTDTFAAPLPARPPSSRVWRRLRDDRWGLFGLLLVLGYFGISLAVWSGMAGQDWSAASGGRWQPVSAEYWFGTNVLGQDIFQRSLYSVRVAFEIGLLVAATSTLLGALLGALAGWRSGSAADDAVLFVAGVLDSIPFYLFVAAVAFAMRGNPWAMHFAMVATFWTTTCRLVRAEVMRLKSREFVQSALALGLSAPRTVLRHVLPNTVHVLLAQGAIVIVAAIKAEVILSFLGLGVHDGVSWGLMLAESTQEVLAGRFNNLLAASLPLFGILLGFNLVADALQDALDPRATPA</sequence>
<keyword evidence="3" id="KW-1003">Cell membrane</keyword>
<dbReference type="InterPro" id="IPR050366">
    <property type="entry name" value="BP-dependent_transpt_permease"/>
</dbReference>
<dbReference type="Pfam" id="PF00528">
    <property type="entry name" value="BPD_transp_1"/>
    <property type="match status" value="1"/>
</dbReference>
<keyword evidence="4 9" id="KW-0812">Transmembrane</keyword>
<comment type="subcellular location">
    <subcellularLocation>
        <location evidence="1 9">Cell membrane</location>
        <topology evidence="1 9">Multi-pass membrane protein</topology>
    </subcellularLocation>
</comment>
<evidence type="ECO:0000256" key="2">
    <source>
        <dbReference type="ARBA" id="ARBA00022448"/>
    </source>
</evidence>
<reference evidence="11 12" key="1">
    <citation type="submission" date="2024-02" db="EMBL/GenBank/DDBJ databases">
        <title>A novel Wenzhouxiangellaceae bacterium, isolated from coastal sediments.</title>
        <authorList>
            <person name="Du Z.-J."/>
            <person name="Ye Y.-Q."/>
            <person name="Zhang X.-Y."/>
        </authorList>
    </citation>
    <scope>NUCLEOTIDE SEQUENCE [LARGE SCALE GENOMIC DNA]</scope>
    <source>
        <strain evidence="11 12">CH-27</strain>
    </source>
</reference>
<comment type="similarity">
    <text evidence="9">Belongs to the binding-protein-dependent transport system permease family.</text>
</comment>
<dbReference type="CDD" id="cd06261">
    <property type="entry name" value="TM_PBP2"/>
    <property type="match status" value="1"/>
</dbReference>
<dbReference type="GO" id="GO:0005886">
    <property type="term" value="C:plasma membrane"/>
    <property type="evidence" value="ECO:0007669"/>
    <property type="project" value="UniProtKB-SubCell"/>
</dbReference>
<dbReference type="PANTHER" id="PTHR43386">
    <property type="entry name" value="OLIGOPEPTIDE TRANSPORT SYSTEM PERMEASE PROTEIN APPC"/>
    <property type="match status" value="1"/>
</dbReference>
<evidence type="ECO:0000313" key="12">
    <source>
        <dbReference type="Proteomes" id="UP001359886"/>
    </source>
</evidence>
<keyword evidence="12" id="KW-1185">Reference proteome</keyword>
<feature type="transmembrane region" description="Helical" evidence="9">
    <location>
        <begin position="263"/>
        <end position="284"/>
    </location>
</feature>
<dbReference type="InterPro" id="IPR000515">
    <property type="entry name" value="MetI-like"/>
</dbReference>
<dbReference type="EMBL" id="JAZHOG010000003">
    <property type="protein sequence ID" value="MEJ8567117.1"/>
    <property type="molecule type" value="Genomic_DNA"/>
</dbReference>
<name>A0AAW9R5V1_9GAMM</name>
<evidence type="ECO:0000256" key="4">
    <source>
        <dbReference type="ARBA" id="ARBA00022692"/>
    </source>
</evidence>
<feature type="transmembrane region" description="Helical" evidence="9">
    <location>
        <begin position="221"/>
        <end position="242"/>
    </location>
</feature>
<evidence type="ECO:0000256" key="3">
    <source>
        <dbReference type="ARBA" id="ARBA00022475"/>
    </source>
</evidence>
<dbReference type="PANTHER" id="PTHR43386:SF24">
    <property type="entry name" value="OLIGOPEPTIDE TRANSPORT SYSTEM PERMEASE PROTEIN AMID"/>
    <property type="match status" value="1"/>
</dbReference>
<dbReference type="GO" id="GO:0015833">
    <property type="term" value="P:peptide transport"/>
    <property type="evidence" value="ECO:0007669"/>
    <property type="project" value="UniProtKB-KW"/>
</dbReference>
<keyword evidence="2 9" id="KW-0813">Transport</keyword>
<feature type="transmembrane region" description="Helical" evidence="9">
    <location>
        <begin position="159"/>
        <end position="177"/>
    </location>
</feature>
<feature type="transmembrane region" description="Helical" evidence="9">
    <location>
        <begin position="96"/>
        <end position="118"/>
    </location>
</feature>
<evidence type="ECO:0000259" key="10">
    <source>
        <dbReference type="PROSITE" id="PS50928"/>
    </source>
</evidence>
<feature type="transmembrane region" description="Helical" evidence="9">
    <location>
        <begin position="33"/>
        <end position="52"/>
    </location>
</feature>
<dbReference type="InterPro" id="IPR035906">
    <property type="entry name" value="MetI-like_sf"/>
</dbReference>